<dbReference type="Proteomes" id="UP000705508">
    <property type="component" value="Unassembled WGS sequence"/>
</dbReference>
<organism evidence="1 2">
    <name type="scientific">Mordavella massiliensis</name>
    <dbReference type="NCBI Taxonomy" id="1871024"/>
    <lineage>
        <taxon>Bacteria</taxon>
        <taxon>Bacillati</taxon>
        <taxon>Bacillota</taxon>
        <taxon>Clostridia</taxon>
        <taxon>Eubacteriales</taxon>
        <taxon>Clostridiaceae</taxon>
        <taxon>Mordavella</taxon>
    </lineage>
</organism>
<name>A0A939BFU1_9CLOT</name>
<evidence type="ECO:0000313" key="1">
    <source>
        <dbReference type="EMBL" id="MBM6947350.1"/>
    </source>
</evidence>
<sequence length="122" mass="13874">MAKKKGLLLAGVLLVLLLLLIVWFNPTAFARDGLLTRMKVDGYQTQYDLGATRRHDSDVDRVYLFCLSPDAVTVESEEMFEGRPVEVTQILPFLYSWERTLNDSAFRVSVGDGKYYFTIVST</sequence>
<comment type="caution">
    <text evidence="1">The sequence shown here is derived from an EMBL/GenBank/DDBJ whole genome shotgun (WGS) entry which is preliminary data.</text>
</comment>
<gene>
    <name evidence="1" type="ORF">H6A20_01560</name>
</gene>
<reference evidence="1" key="1">
    <citation type="submission" date="2020-08" db="EMBL/GenBank/DDBJ databases">
        <authorList>
            <person name="Cejkova D."/>
            <person name="Kubasova T."/>
            <person name="Jahodarova E."/>
            <person name="Rychlik I."/>
        </authorList>
    </citation>
    <scope>NUCLEOTIDE SEQUENCE</scope>
    <source>
        <strain evidence="1">An582</strain>
    </source>
</reference>
<dbReference type="AlphaFoldDB" id="A0A939BFU1"/>
<dbReference type="RefSeq" id="WP_204905408.1">
    <property type="nucleotide sequence ID" value="NZ_JACJKS010000002.1"/>
</dbReference>
<evidence type="ECO:0000313" key="2">
    <source>
        <dbReference type="Proteomes" id="UP000705508"/>
    </source>
</evidence>
<reference evidence="1" key="2">
    <citation type="journal article" date="2021" name="Sci. Rep.">
        <title>The distribution of antibiotic resistance genes in chicken gut microbiota commensals.</title>
        <authorList>
            <person name="Juricova H."/>
            <person name="Matiasovicova J."/>
            <person name="Kubasova T."/>
            <person name="Cejkova D."/>
            <person name="Rychlik I."/>
        </authorList>
    </citation>
    <scope>NUCLEOTIDE SEQUENCE</scope>
    <source>
        <strain evidence="1">An582</strain>
    </source>
</reference>
<dbReference type="EMBL" id="JACJKS010000002">
    <property type="protein sequence ID" value="MBM6947350.1"/>
    <property type="molecule type" value="Genomic_DNA"/>
</dbReference>
<protein>
    <submittedName>
        <fullName evidence="1">Uncharacterized protein</fullName>
    </submittedName>
</protein>
<proteinExistence type="predicted"/>
<accession>A0A939BFU1</accession>